<evidence type="ECO:0000256" key="1">
    <source>
        <dbReference type="SAM" id="MobiDB-lite"/>
    </source>
</evidence>
<organism evidence="2 3">
    <name type="scientific">Phytophthora fragariaefolia</name>
    <dbReference type="NCBI Taxonomy" id="1490495"/>
    <lineage>
        <taxon>Eukaryota</taxon>
        <taxon>Sar</taxon>
        <taxon>Stramenopiles</taxon>
        <taxon>Oomycota</taxon>
        <taxon>Peronosporomycetes</taxon>
        <taxon>Peronosporales</taxon>
        <taxon>Peronosporaceae</taxon>
        <taxon>Phytophthora</taxon>
    </lineage>
</organism>
<feature type="region of interest" description="Disordered" evidence="1">
    <location>
        <begin position="43"/>
        <end position="118"/>
    </location>
</feature>
<accession>A0A9W6XDT0</accession>
<dbReference type="Proteomes" id="UP001165121">
    <property type="component" value="Unassembled WGS sequence"/>
</dbReference>
<proteinExistence type="predicted"/>
<sequence>MNRLTHDDSVLEELCTTLVQEMKVSKATVQSQLARLKEANAVMGIRGHRTPGHHGDASKGHRRGGREGGERGHLDGPAYHDPAGGLVRGAGEPGEAGYEGGAVRDRHAASRSTTRWAR</sequence>
<feature type="compositionally biased region" description="Basic and acidic residues" evidence="1">
    <location>
        <begin position="53"/>
        <end position="74"/>
    </location>
</feature>
<keyword evidence="3" id="KW-1185">Reference proteome</keyword>
<dbReference type="EMBL" id="BSXT01000972">
    <property type="protein sequence ID" value="GMF36919.1"/>
    <property type="molecule type" value="Genomic_DNA"/>
</dbReference>
<feature type="compositionally biased region" description="Gly residues" evidence="1">
    <location>
        <begin position="86"/>
        <end position="100"/>
    </location>
</feature>
<comment type="caution">
    <text evidence="2">The sequence shown here is derived from an EMBL/GenBank/DDBJ whole genome shotgun (WGS) entry which is preliminary data.</text>
</comment>
<evidence type="ECO:0000313" key="2">
    <source>
        <dbReference type="EMBL" id="GMF36919.1"/>
    </source>
</evidence>
<evidence type="ECO:0000313" key="3">
    <source>
        <dbReference type="Proteomes" id="UP001165121"/>
    </source>
</evidence>
<name>A0A9W6XDT0_9STRA</name>
<gene>
    <name evidence="2" type="ORF">Pfra01_001019400</name>
</gene>
<reference evidence="2" key="1">
    <citation type="submission" date="2023-04" db="EMBL/GenBank/DDBJ databases">
        <title>Phytophthora fragariaefolia NBRC 109709.</title>
        <authorList>
            <person name="Ichikawa N."/>
            <person name="Sato H."/>
            <person name="Tonouchi N."/>
        </authorList>
    </citation>
    <scope>NUCLEOTIDE SEQUENCE</scope>
    <source>
        <strain evidence="2">NBRC 109709</strain>
    </source>
</reference>
<dbReference type="AlphaFoldDB" id="A0A9W6XDT0"/>
<protein>
    <submittedName>
        <fullName evidence="2">Unnamed protein product</fullName>
    </submittedName>
</protein>